<evidence type="ECO:0000313" key="6">
    <source>
        <dbReference type="EMBL" id="GAA0448368.1"/>
    </source>
</evidence>
<accession>A0ABN0ZIM1</accession>
<dbReference type="InterPro" id="IPR050707">
    <property type="entry name" value="HTH_MetabolicPath_Reg"/>
</dbReference>
<dbReference type="InterPro" id="IPR005471">
    <property type="entry name" value="Tscrpt_reg_IclR_N"/>
</dbReference>
<sequence length="258" mass="28913">MNLNDESKSTIQGIQSVEHAFFILDTIKESSQPLTLSEISHATNMSKSRVQKYVISFLRLGALVQNEKDHTYSFGPKLIEFGLHSLQRYDIIELSEPYLKEIKRELNQSSALNVWTQTGPVVVKSEPSDRPISVGIQVGYRPPLYKSSTGKCFAAFLDSSEVEDLIDSEAQHYDLDRKEIKKELEDIRENGYSFRDTIHEGIPGGAAITCPVFDNSEHIIAAISIIGFSESINTEAHSKDVQKLKELTSGLSQDLQYS</sequence>
<feature type="domain" description="HTH iclR-type" evidence="4">
    <location>
        <begin position="14"/>
        <end position="76"/>
    </location>
</feature>
<dbReference type="RefSeq" id="WP_343754326.1">
    <property type="nucleotide sequence ID" value="NZ_BAAADM010000059.1"/>
</dbReference>
<dbReference type="InterPro" id="IPR029016">
    <property type="entry name" value="GAF-like_dom_sf"/>
</dbReference>
<keyword evidence="3" id="KW-0804">Transcription</keyword>
<protein>
    <submittedName>
        <fullName evidence="6">IclR family transcriptional regulator</fullName>
    </submittedName>
</protein>
<evidence type="ECO:0000256" key="3">
    <source>
        <dbReference type="ARBA" id="ARBA00023163"/>
    </source>
</evidence>
<evidence type="ECO:0000256" key="1">
    <source>
        <dbReference type="ARBA" id="ARBA00023015"/>
    </source>
</evidence>
<dbReference type="PROSITE" id="PS51077">
    <property type="entry name" value="HTH_ICLR"/>
    <property type="match status" value="1"/>
</dbReference>
<gene>
    <name evidence="6" type="ORF">GCM10008983_28030</name>
</gene>
<evidence type="ECO:0000256" key="2">
    <source>
        <dbReference type="ARBA" id="ARBA00023125"/>
    </source>
</evidence>
<dbReference type="SUPFAM" id="SSF55781">
    <property type="entry name" value="GAF domain-like"/>
    <property type="match status" value="1"/>
</dbReference>
<evidence type="ECO:0000259" key="5">
    <source>
        <dbReference type="PROSITE" id="PS51078"/>
    </source>
</evidence>
<dbReference type="Pfam" id="PF09339">
    <property type="entry name" value="HTH_IclR"/>
    <property type="match status" value="1"/>
</dbReference>
<feature type="domain" description="IclR-ED" evidence="5">
    <location>
        <begin position="77"/>
        <end position="257"/>
    </location>
</feature>
<proteinExistence type="predicted"/>
<evidence type="ECO:0000313" key="7">
    <source>
        <dbReference type="Proteomes" id="UP001501459"/>
    </source>
</evidence>
<dbReference type="InterPro" id="IPR014757">
    <property type="entry name" value="Tscrpt_reg_IclR_C"/>
</dbReference>
<dbReference type="SUPFAM" id="SSF46785">
    <property type="entry name" value="Winged helix' DNA-binding domain"/>
    <property type="match status" value="1"/>
</dbReference>
<keyword evidence="2" id="KW-0238">DNA-binding</keyword>
<dbReference type="InterPro" id="IPR036390">
    <property type="entry name" value="WH_DNA-bd_sf"/>
</dbReference>
<organism evidence="6 7">
    <name type="scientific">Lentibacillus halophilus</name>
    <dbReference type="NCBI Taxonomy" id="295065"/>
    <lineage>
        <taxon>Bacteria</taxon>
        <taxon>Bacillati</taxon>
        <taxon>Bacillota</taxon>
        <taxon>Bacilli</taxon>
        <taxon>Bacillales</taxon>
        <taxon>Bacillaceae</taxon>
        <taxon>Lentibacillus</taxon>
    </lineage>
</organism>
<dbReference type="SMART" id="SM00346">
    <property type="entry name" value="HTH_ICLR"/>
    <property type="match status" value="1"/>
</dbReference>
<dbReference type="EMBL" id="BAAADM010000059">
    <property type="protein sequence ID" value="GAA0448368.1"/>
    <property type="molecule type" value="Genomic_DNA"/>
</dbReference>
<dbReference type="Gene3D" id="1.10.10.10">
    <property type="entry name" value="Winged helix-like DNA-binding domain superfamily/Winged helix DNA-binding domain"/>
    <property type="match status" value="1"/>
</dbReference>
<evidence type="ECO:0000259" key="4">
    <source>
        <dbReference type="PROSITE" id="PS51077"/>
    </source>
</evidence>
<dbReference type="PANTHER" id="PTHR30136">
    <property type="entry name" value="HELIX-TURN-HELIX TRANSCRIPTIONAL REGULATOR, ICLR FAMILY"/>
    <property type="match status" value="1"/>
</dbReference>
<dbReference type="PROSITE" id="PS51078">
    <property type="entry name" value="ICLR_ED"/>
    <property type="match status" value="1"/>
</dbReference>
<dbReference type="InterPro" id="IPR036388">
    <property type="entry name" value="WH-like_DNA-bd_sf"/>
</dbReference>
<name>A0ABN0ZIM1_9BACI</name>
<reference evidence="6 7" key="1">
    <citation type="journal article" date="2019" name="Int. J. Syst. Evol. Microbiol.">
        <title>The Global Catalogue of Microorganisms (GCM) 10K type strain sequencing project: providing services to taxonomists for standard genome sequencing and annotation.</title>
        <authorList>
            <consortium name="The Broad Institute Genomics Platform"/>
            <consortium name="The Broad Institute Genome Sequencing Center for Infectious Disease"/>
            <person name="Wu L."/>
            <person name="Ma J."/>
        </authorList>
    </citation>
    <scope>NUCLEOTIDE SEQUENCE [LARGE SCALE GENOMIC DNA]</scope>
    <source>
        <strain evidence="6 7">JCM 12149</strain>
    </source>
</reference>
<keyword evidence="7" id="KW-1185">Reference proteome</keyword>
<dbReference type="Gene3D" id="3.30.450.40">
    <property type="match status" value="1"/>
</dbReference>
<dbReference type="Proteomes" id="UP001501459">
    <property type="component" value="Unassembled WGS sequence"/>
</dbReference>
<comment type="caution">
    <text evidence="6">The sequence shown here is derived from an EMBL/GenBank/DDBJ whole genome shotgun (WGS) entry which is preliminary data.</text>
</comment>
<dbReference type="PANTHER" id="PTHR30136:SF8">
    <property type="entry name" value="TRANSCRIPTIONAL REGULATORY PROTEIN"/>
    <property type="match status" value="1"/>
</dbReference>
<keyword evidence="1" id="KW-0805">Transcription regulation</keyword>
<dbReference type="Pfam" id="PF01614">
    <property type="entry name" value="IclR_C"/>
    <property type="match status" value="1"/>
</dbReference>